<gene>
    <name evidence="2" type="ORF">RHGRI_034734</name>
</gene>
<feature type="compositionally biased region" description="Polar residues" evidence="1">
    <location>
        <begin position="153"/>
        <end position="163"/>
    </location>
</feature>
<comment type="caution">
    <text evidence="2">The sequence shown here is derived from an EMBL/GenBank/DDBJ whole genome shotgun (WGS) entry which is preliminary data.</text>
</comment>
<protein>
    <submittedName>
        <fullName evidence="2">Uncharacterized protein</fullName>
    </submittedName>
</protein>
<reference evidence="2" key="1">
    <citation type="submission" date="2020-08" db="EMBL/GenBank/DDBJ databases">
        <title>Plant Genome Project.</title>
        <authorList>
            <person name="Zhang R.-G."/>
        </authorList>
    </citation>
    <scope>NUCLEOTIDE SEQUENCE</scope>
    <source>
        <strain evidence="2">WSP0</strain>
        <tissue evidence="2">Leaf</tissue>
    </source>
</reference>
<feature type="region of interest" description="Disordered" evidence="1">
    <location>
        <begin position="129"/>
        <end position="165"/>
    </location>
</feature>
<evidence type="ECO:0000313" key="2">
    <source>
        <dbReference type="EMBL" id="KAG5522692.1"/>
    </source>
</evidence>
<name>A0AAV6I584_9ERIC</name>
<organism evidence="2 3">
    <name type="scientific">Rhododendron griersonianum</name>
    <dbReference type="NCBI Taxonomy" id="479676"/>
    <lineage>
        <taxon>Eukaryota</taxon>
        <taxon>Viridiplantae</taxon>
        <taxon>Streptophyta</taxon>
        <taxon>Embryophyta</taxon>
        <taxon>Tracheophyta</taxon>
        <taxon>Spermatophyta</taxon>
        <taxon>Magnoliopsida</taxon>
        <taxon>eudicotyledons</taxon>
        <taxon>Gunneridae</taxon>
        <taxon>Pentapetalae</taxon>
        <taxon>asterids</taxon>
        <taxon>Ericales</taxon>
        <taxon>Ericaceae</taxon>
        <taxon>Ericoideae</taxon>
        <taxon>Rhodoreae</taxon>
        <taxon>Rhododendron</taxon>
    </lineage>
</organism>
<sequence>MKIFFYFVTFVTPHPILSVLIWEPLPQKMIGFAMTALFLKLNIKSDTRLRFRSLDERPLVEEHASILAIRREPRPRVLERPPTRVSAHLNDLSTPIPSETRTNLELGVRMLRCCRIQELHENCNAFRKGSSSLTSKSSDPADDTKLRNVEGGATSSGRSSQPHCSAKSMEQVHGMWYKLLGSFPCGTAHPNLKVINKLVRATEIVKLMSLEKSVKGAIRIVTALKLPTLAERFNTILEER</sequence>
<proteinExistence type="predicted"/>
<dbReference type="Proteomes" id="UP000823749">
    <property type="component" value="Chromosome 12"/>
</dbReference>
<evidence type="ECO:0000256" key="1">
    <source>
        <dbReference type="SAM" id="MobiDB-lite"/>
    </source>
</evidence>
<dbReference type="AlphaFoldDB" id="A0AAV6I584"/>
<accession>A0AAV6I584</accession>
<evidence type="ECO:0000313" key="3">
    <source>
        <dbReference type="Proteomes" id="UP000823749"/>
    </source>
</evidence>
<dbReference type="EMBL" id="JACTNZ010000012">
    <property type="protein sequence ID" value="KAG5522692.1"/>
    <property type="molecule type" value="Genomic_DNA"/>
</dbReference>
<keyword evidence="3" id="KW-1185">Reference proteome</keyword>